<dbReference type="Proteomes" id="UP000501325">
    <property type="component" value="Chromosome"/>
</dbReference>
<evidence type="ECO:0000256" key="2">
    <source>
        <dbReference type="ARBA" id="ARBA00022908"/>
    </source>
</evidence>
<dbReference type="InterPro" id="IPR036162">
    <property type="entry name" value="Resolvase-like_N_sf"/>
</dbReference>
<evidence type="ECO:0000256" key="4">
    <source>
        <dbReference type="ARBA" id="ARBA00023125"/>
    </source>
</evidence>
<dbReference type="PANTHER" id="PTHR30461:SF2">
    <property type="entry name" value="SERINE RECOMBINASE PINE-RELATED"/>
    <property type="match status" value="1"/>
</dbReference>
<feature type="domain" description="Resolvase/invertase-type recombinase catalytic" evidence="8">
    <location>
        <begin position="1"/>
        <end position="134"/>
    </location>
</feature>
<dbReference type="SUPFAM" id="SSF53041">
    <property type="entry name" value="Resolvase-like"/>
    <property type="match status" value="1"/>
</dbReference>
<dbReference type="Pfam" id="PF00239">
    <property type="entry name" value="Resolvase"/>
    <property type="match status" value="1"/>
</dbReference>
<dbReference type="PROSITE" id="PS00398">
    <property type="entry name" value="RECOMBINASES_2"/>
    <property type="match status" value="1"/>
</dbReference>
<evidence type="ECO:0000256" key="3">
    <source>
        <dbReference type="ARBA" id="ARBA00023100"/>
    </source>
</evidence>
<dbReference type="Gene3D" id="3.40.50.1390">
    <property type="entry name" value="Resolvase, N-terminal catalytic domain"/>
    <property type="match status" value="1"/>
</dbReference>
<keyword evidence="2" id="KW-0229">DNA integration</keyword>
<keyword evidence="4" id="KW-0238">DNA-binding</keyword>
<evidence type="ECO:0000259" key="8">
    <source>
        <dbReference type="PROSITE" id="PS51736"/>
    </source>
</evidence>
<dbReference type="GO" id="GO:0000150">
    <property type="term" value="F:DNA strand exchange activity"/>
    <property type="evidence" value="ECO:0007669"/>
    <property type="project" value="UniProtKB-KW"/>
</dbReference>
<gene>
    <name evidence="9" type="ORF">GYM46_15995</name>
</gene>
<dbReference type="InterPro" id="IPR006118">
    <property type="entry name" value="Recombinase_CS"/>
</dbReference>
<protein>
    <submittedName>
        <fullName evidence="9">Recombinase family protein</fullName>
    </submittedName>
</protein>
<dbReference type="KEGG" id="bmed:GYM46_15995"/>
<dbReference type="RefSeq" id="WP_164952718.1">
    <property type="nucleotide sequence ID" value="NZ_CP048751.1"/>
</dbReference>
<dbReference type="Pfam" id="PF02796">
    <property type="entry name" value="HTH_7"/>
    <property type="match status" value="1"/>
</dbReference>
<evidence type="ECO:0000256" key="6">
    <source>
        <dbReference type="PIRSR" id="PIRSR606118-50"/>
    </source>
</evidence>
<dbReference type="FunFam" id="3.40.50.1390:FF:000001">
    <property type="entry name" value="DNA recombinase"/>
    <property type="match status" value="1"/>
</dbReference>
<reference evidence="9 10" key="1">
    <citation type="submission" date="2020-01" db="EMBL/GenBank/DDBJ databases">
        <authorList>
            <person name="Wang S."/>
        </authorList>
    </citation>
    <scope>NUCLEOTIDE SEQUENCE [LARGE SCALE GENOMIC DNA]</scope>
    <source>
        <strain evidence="9 10">D151-2-6</strain>
    </source>
</reference>
<comment type="similarity">
    <text evidence="1">Belongs to the site-specific recombinase resolvase family.</text>
</comment>
<dbReference type="SMART" id="SM00857">
    <property type="entry name" value="Resolvase"/>
    <property type="match status" value="1"/>
</dbReference>
<dbReference type="GO" id="GO:0003677">
    <property type="term" value="F:DNA binding"/>
    <property type="evidence" value="ECO:0007669"/>
    <property type="project" value="UniProtKB-KW"/>
</dbReference>
<dbReference type="CDD" id="cd03768">
    <property type="entry name" value="SR_ResInv"/>
    <property type="match status" value="1"/>
</dbReference>
<sequence>MLLGYARVSTPDQKLDLQIDALEKAGCERVFSEAASGVRSERTALRDALSHARSGDVFIVWKLDRLGRTVGQLVEFVRNLRERGVEFRSLTDGIDTTTPAGRFFFHMMAALAEMERDLIRERTMAGLAAARARGKQGGRRPILSERQLKQAKLLLGHPDQTMEGVASSLGVSRSTLYRAIARSAAAGKLGSR</sequence>
<evidence type="ECO:0000313" key="9">
    <source>
        <dbReference type="EMBL" id="QIH74315.1"/>
    </source>
</evidence>
<dbReference type="Gene3D" id="1.10.10.60">
    <property type="entry name" value="Homeodomain-like"/>
    <property type="match status" value="1"/>
</dbReference>
<evidence type="ECO:0000256" key="5">
    <source>
        <dbReference type="ARBA" id="ARBA00023172"/>
    </source>
</evidence>
<dbReference type="InterPro" id="IPR006120">
    <property type="entry name" value="Resolvase_HTH_dom"/>
</dbReference>
<dbReference type="InterPro" id="IPR050639">
    <property type="entry name" value="SSR_resolvase"/>
</dbReference>
<accession>A0AB37EBF2</accession>
<keyword evidence="5" id="KW-0233">DNA recombination</keyword>
<dbReference type="PANTHER" id="PTHR30461">
    <property type="entry name" value="DNA-INVERTASE FROM LAMBDOID PROPHAGE"/>
    <property type="match status" value="1"/>
</dbReference>
<dbReference type="EMBL" id="CP048751">
    <property type="protein sequence ID" value="QIH74315.1"/>
    <property type="molecule type" value="Genomic_DNA"/>
</dbReference>
<dbReference type="PROSITE" id="PS51736">
    <property type="entry name" value="RECOMBINASES_3"/>
    <property type="match status" value="1"/>
</dbReference>
<dbReference type="AlphaFoldDB" id="A0AB37EBF2"/>
<organism evidence="9 10">
    <name type="scientific">Brevundimonas mediterranea</name>
    <dbReference type="NCBI Taxonomy" id="74329"/>
    <lineage>
        <taxon>Bacteria</taxon>
        <taxon>Pseudomonadati</taxon>
        <taxon>Pseudomonadota</taxon>
        <taxon>Alphaproteobacteria</taxon>
        <taxon>Caulobacterales</taxon>
        <taxon>Caulobacteraceae</taxon>
        <taxon>Brevundimonas</taxon>
    </lineage>
</organism>
<feature type="active site" description="O-(5'-phospho-DNA)-serine intermediate" evidence="6 7">
    <location>
        <position position="9"/>
    </location>
</feature>
<dbReference type="PROSITE" id="PS00397">
    <property type="entry name" value="RECOMBINASES_1"/>
    <property type="match status" value="1"/>
</dbReference>
<dbReference type="InterPro" id="IPR006119">
    <property type="entry name" value="Resolv_N"/>
</dbReference>
<dbReference type="GO" id="GO:0015074">
    <property type="term" value="P:DNA integration"/>
    <property type="evidence" value="ECO:0007669"/>
    <property type="project" value="UniProtKB-KW"/>
</dbReference>
<evidence type="ECO:0000256" key="7">
    <source>
        <dbReference type="PROSITE-ProRule" id="PRU10137"/>
    </source>
</evidence>
<name>A0AB37EBF2_9CAUL</name>
<proteinExistence type="inferred from homology"/>
<evidence type="ECO:0000313" key="10">
    <source>
        <dbReference type="Proteomes" id="UP000501325"/>
    </source>
</evidence>
<keyword evidence="3" id="KW-0230">DNA invertase</keyword>
<evidence type="ECO:0000256" key="1">
    <source>
        <dbReference type="ARBA" id="ARBA00009913"/>
    </source>
</evidence>